<keyword evidence="10" id="KW-1185">Reference proteome</keyword>
<dbReference type="Proteomes" id="UP000030700">
    <property type="component" value="Unassembled WGS sequence"/>
</dbReference>
<dbReference type="InterPro" id="IPR041635">
    <property type="entry name" value="Type_ISP_LLaBIII_C"/>
</dbReference>
<dbReference type="GO" id="GO:0009307">
    <property type="term" value="P:DNA restriction-modification system"/>
    <property type="evidence" value="ECO:0007669"/>
    <property type="project" value="UniProtKB-KW"/>
</dbReference>
<dbReference type="PROSITE" id="PS00092">
    <property type="entry name" value="N6_MTASE"/>
    <property type="match status" value="1"/>
</dbReference>
<sequence>MMKLLDLKPTHKAVTAYYAELEQLAQKNERKEGAVAPAFANLLRHCAAQFDRSLVEQYTFAKGAKNLFFDGVILDKFNLKYGVWEAKDDADDLPAEVKKKFAAGYPKDNILFQAPKRAILWQNGAFVNEWDMTQPTALIAALKAFFEYAPPVYDEWQQAVEQFSGQVKEIGDGLLKLIEAERASKNTEFLAAFDRFVTICRDNINPNIAIAAVEEMLIQHLLTERIFSKILDQADFTKFNIIAAEIEKVATALVKPHGGRALYFKELDRFYHAIEATAATLKDFSEKQAFLNLVYERFFQGFAVKVADTHGIVYTPQPVVEFMVNSVDELLKTEFSLPDGLSAPNVHILDPFVGTGNFIVCVMRKLKKTALPQKYATRHELHCNEVMLLPYYIASLNIEHEYYALTGDYQPFEGICFVDTFQLAEPEQAQFVFMTPENTQRVNAQKAAPIFVILGNPPYNSGQQNENDNNKNRKYPVLDKQVSDTYAKDSQATNKNTLSDPYIKAFRWASDRIGEEGVVAFITNNKFLNGIATDGIRKHLTQDFTTLYFLDLGGNVKENPKLSGTTHNVFGIQVGVSISLLVKKNTSQVSKTCEVWYARLDEFWRKEQKYQFLEQAKDYRHVAWQKITPDAKHNWLTEGMRDEFDTFLPMGTKEGKAFKKGDSETIFKTYSRGAETCRDDWAYNFNQSALADNMKRMIEIYNYETYRWQTRANKQANLDDFVTNDSTKIKWSSRLKECLMRGQNAEFAEEKIRHSLYRPFTEEYLFFDDIMTHRQGQFPSIFPTLDTEADNRVICVPGVGGRTNFWCLCTHIIPNLSIVSIDANQCFPFYTYDPSTGSGQAALTRRENITDWALAQFRAQYDNDDVRATGRSPLQKWDIFYYVYALLHHPHYRAKYAANLKRDLPRIPFVGGVETPRRGVSTDVFWQFADAGRKLAELHVNYEQQPLYPLHFIETEGAALDWRVKKMKLSKDQTQIIYNDFLTLAGIPPEAFEYKLGNKSALHWLIDQYQVSTDPRSGIVNDPNRADEPDYIVKLIQRVVTVSVETVKIVAALPNLE</sequence>
<feature type="domain" description="Type ISP restriction-modification enzyme LLaBIII C-terminal specificity" evidence="7">
    <location>
        <begin position="665"/>
        <end position="1035"/>
    </location>
</feature>
<evidence type="ECO:0000256" key="3">
    <source>
        <dbReference type="ARBA" id="ARBA00022679"/>
    </source>
</evidence>
<feature type="domain" description="DNA methylase adenine-specific" evidence="6">
    <location>
        <begin position="291"/>
        <end position="481"/>
    </location>
</feature>
<comment type="catalytic activity">
    <reaction evidence="5">
        <text>a 2'-deoxyadenosine in DNA + S-adenosyl-L-methionine = an N(6)-methyl-2'-deoxyadenosine in DNA + S-adenosyl-L-homocysteine + H(+)</text>
        <dbReference type="Rhea" id="RHEA:15197"/>
        <dbReference type="Rhea" id="RHEA-COMP:12418"/>
        <dbReference type="Rhea" id="RHEA-COMP:12419"/>
        <dbReference type="ChEBI" id="CHEBI:15378"/>
        <dbReference type="ChEBI" id="CHEBI:57856"/>
        <dbReference type="ChEBI" id="CHEBI:59789"/>
        <dbReference type="ChEBI" id="CHEBI:90615"/>
        <dbReference type="ChEBI" id="CHEBI:90616"/>
        <dbReference type="EC" id="2.1.1.72"/>
    </reaction>
</comment>
<dbReference type="GO" id="GO:0004386">
    <property type="term" value="F:helicase activity"/>
    <property type="evidence" value="ECO:0007669"/>
    <property type="project" value="UniProtKB-KW"/>
</dbReference>
<dbReference type="AlphaFoldDB" id="A0A0S6VST1"/>
<dbReference type="EMBL" id="DF820456">
    <property type="protein sequence ID" value="GAK50541.1"/>
    <property type="molecule type" value="Genomic_DNA"/>
</dbReference>
<keyword evidence="4" id="KW-0680">Restriction system</keyword>
<dbReference type="PANTHER" id="PTHR33841">
    <property type="entry name" value="DNA METHYLTRANSFERASE YEEA-RELATED"/>
    <property type="match status" value="1"/>
</dbReference>
<feature type="domain" description="Type ISP restriction-modification enzyme coupler" evidence="8">
    <location>
        <begin position="161"/>
        <end position="283"/>
    </location>
</feature>
<dbReference type="GO" id="GO:0032259">
    <property type="term" value="P:methylation"/>
    <property type="evidence" value="ECO:0007669"/>
    <property type="project" value="UniProtKB-KW"/>
</dbReference>
<keyword evidence="9" id="KW-0067">ATP-binding</keyword>
<keyword evidence="9" id="KW-0378">Hydrolase</keyword>
<dbReference type="GO" id="GO:0008170">
    <property type="term" value="F:N-methyltransferase activity"/>
    <property type="evidence" value="ECO:0007669"/>
    <property type="project" value="InterPro"/>
</dbReference>
<protein>
    <recommendedName>
        <fullName evidence="1">site-specific DNA-methyltransferase (adenine-specific)</fullName>
        <ecNumber evidence="1">2.1.1.72</ecNumber>
    </recommendedName>
</protein>
<dbReference type="HOGENOM" id="CLU_002151_1_1_0"/>
<evidence type="ECO:0000256" key="4">
    <source>
        <dbReference type="ARBA" id="ARBA00022747"/>
    </source>
</evidence>
<keyword evidence="9" id="KW-0347">Helicase</keyword>
<dbReference type="PANTHER" id="PTHR33841:SF1">
    <property type="entry name" value="DNA METHYLTRANSFERASE A"/>
    <property type="match status" value="1"/>
</dbReference>
<evidence type="ECO:0000259" key="7">
    <source>
        <dbReference type="Pfam" id="PF18135"/>
    </source>
</evidence>
<dbReference type="InterPro" id="IPR029063">
    <property type="entry name" value="SAM-dependent_MTases_sf"/>
</dbReference>
<dbReference type="Pfam" id="PF02384">
    <property type="entry name" value="N6_Mtase"/>
    <property type="match status" value="1"/>
</dbReference>
<dbReference type="Pfam" id="PF22240">
    <property type="entry name" value="ISP_coupler"/>
    <property type="match status" value="1"/>
</dbReference>
<evidence type="ECO:0000313" key="10">
    <source>
        <dbReference type="Proteomes" id="UP000030700"/>
    </source>
</evidence>
<gene>
    <name evidence="9" type="ORF">U14_01772</name>
</gene>
<evidence type="ECO:0000256" key="1">
    <source>
        <dbReference type="ARBA" id="ARBA00011900"/>
    </source>
</evidence>
<dbReference type="InterPro" id="IPR003356">
    <property type="entry name" value="DNA_methylase_A-5"/>
</dbReference>
<evidence type="ECO:0000259" key="6">
    <source>
        <dbReference type="Pfam" id="PF02384"/>
    </source>
</evidence>
<dbReference type="InterPro" id="IPR053980">
    <property type="entry name" value="ISP_coupler"/>
</dbReference>
<dbReference type="InterPro" id="IPR050953">
    <property type="entry name" value="N4_N6_ade-DNA_methylase"/>
</dbReference>
<dbReference type="GO" id="GO:0009007">
    <property type="term" value="F:site-specific DNA-methyltransferase (adenine-specific) activity"/>
    <property type="evidence" value="ECO:0007669"/>
    <property type="project" value="UniProtKB-EC"/>
</dbReference>
<keyword evidence="2" id="KW-0489">Methyltransferase</keyword>
<dbReference type="STRING" id="1499966.U14_01772"/>
<dbReference type="PRINTS" id="PR00507">
    <property type="entry name" value="N12N6MTFRASE"/>
</dbReference>
<proteinExistence type="predicted"/>
<dbReference type="EC" id="2.1.1.72" evidence="1"/>
<dbReference type="GO" id="GO:0003677">
    <property type="term" value="F:DNA binding"/>
    <property type="evidence" value="ECO:0007669"/>
    <property type="project" value="InterPro"/>
</dbReference>
<evidence type="ECO:0000256" key="2">
    <source>
        <dbReference type="ARBA" id="ARBA00022603"/>
    </source>
</evidence>
<accession>A0A0S6VST1</accession>
<dbReference type="Pfam" id="PF18135">
    <property type="entry name" value="Type_ISP_C"/>
    <property type="match status" value="1"/>
</dbReference>
<dbReference type="Gene3D" id="3.40.50.150">
    <property type="entry name" value="Vaccinia Virus protein VP39"/>
    <property type="match status" value="1"/>
</dbReference>
<evidence type="ECO:0000313" key="9">
    <source>
        <dbReference type="EMBL" id="GAK50541.1"/>
    </source>
</evidence>
<evidence type="ECO:0000259" key="8">
    <source>
        <dbReference type="Pfam" id="PF22240"/>
    </source>
</evidence>
<evidence type="ECO:0000256" key="5">
    <source>
        <dbReference type="ARBA" id="ARBA00047942"/>
    </source>
</evidence>
<keyword evidence="9" id="KW-0547">Nucleotide-binding</keyword>
<dbReference type="SUPFAM" id="SSF53335">
    <property type="entry name" value="S-adenosyl-L-methionine-dependent methyltransferases"/>
    <property type="match status" value="1"/>
</dbReference>
<organism evidence="9 10">
    <name type="scientific">Candidatus Moduliflexus flocculans</name>
    <dbReference type="NCBI Taxonomy" id="1499966"/>
    <lineage>
        <taxon>Bacteria</taxon>
        <taxon>Candidatus Moduliflexota</taxon>
        <taxon>Candidatus Moduliflexia</taxon>
        <taxon>Candidatus Moduliflexales</taxon>
        <taxon>Candidatus Moduliflexaceae</taxon>
    </lineage>
</organism>
<name>A0A0S6VST1_9BACT</name>
<dbReference type="InterPro" id="IPR002052">
    <property type="entry name" value="DNA_methylase_N6_adenine_CS"/>
</dbReference>
<reference evidence="9 10" key="1">
    <citation type="journal article" date="2015" name="PeerJ">
        <title>First genomic representation of candidate bacterial phylum KSB3 points to enhanced environmental sensing as a trigger of wastewater bulking.</title>
        <authorList>
            <person name="Sekiguchi Y."/>
            <person name="Ohashi A."/>
            <person name="Parks D.H."/>
            <person name="Yamauchi T."/>
            <person name="Tyson G.W."/>
            <person name="Hugenholtz P."/>
        </authorList>
    </citation>
    <scope>NUCLEOTIDE SEQUENCE [LARGE SCALE GENOMIC DNA]</scope>
</reference>
<keyword evidence="3" id="KW-0808">Transferase</keyword>